<dbReference type="NCBIfam" id="TIGR02532">
    <property type="entry name" value="IV_pilin_GFxxxE"/>
    <property type="match status" value="1"/>
</dbReference>
<dbReference type="AlphaFoldDB" id="A0A1J5U530"/>
<protein>
    <submittedName>
        <fullName evidence="2">Uncharacterized protein</fullName>
    </submittedName>
</protein>
<accession>A0A1J5U530</accession>
<keyword evidence="1" id="KW-1133">Transmembrane helix</keyword>
<keyword evidence="1" id="KW-0812">Transmembrane</keyword>
<dbReference type="InterPro" id="IPR012902">
    <property type="entry name" value="N_methyl_site"/>
</dbReference>
<sequence>MKRIGFTANELLWPMGLLYMRLHDGQAETDKCKAVKYPFLQEGGSPIFGSLSGQYGFTLAELVAVIVIIGIVAAVAAPRFFDRNLFDSRSFYDQVISTLRYAQKAAIAQHSYVCVGYGANSISLTYGVTAACGSNLTGPTGQTPYTIVAPSGVTLSGGAAFSFDALGRPSAAQSITVSGYSSAITVEAETGYVH</sequence>
<evidence type="ECO:0000256" key="1">
    <source>
        <dbReference type="SAM" id="Phobius"/>
    </source>
</evidence>
<dbReference type="SUPFAM" id="SSF54523">
    <property type="entry name" value="Pili subunits"/>
    <property type="match status" value="1"/>
</dbReference>
<organism evidence="2">
    <name type="scientific">mine drainage metagenome</name>
    <dbReference type="NCBI Taxonomy" id="410659"/>
    <lineage>
        <taxon>unclassified sequences</taxon>
        <taxon>metagenomes</taxon>
        <taxon>ecological metagenomes</taxon>
    </lineage>
</organism>
<name>A0A1J5U530_9ZZZZ</name>
<feature type="transmembrane region" description="Helical" evidence="1">
    <location>
        <begin position="55"/>
        <end position="81"/>
    </location>
</feature>
<dbReference type="EMBL" id="MLJW01000001">
    <property type="protein sequence ID" value="OIR19390.1"/>
    <property type="molecule type" value="Genomic_DNA"/>
</dbReference>
<proteinExistence type="predicted"/>
<dbReference type="Pfam" id="PF07963">
    <property type="entry name" value="N_methyl"/>
    <property type="match status" value="1"/>
</dbReference>
<evidence type="ECO:0000313" key="2">
    <source>
        <dbReference type="EMBL" id="OIR19390.1"/>
    </source>
</evidence>
<dbReference type="InterPro" id="IPR045584">
    <property type="entry name" value="Pilin-like"/>
</dbReference>
<dbReference type="Gene3D" id="3.30.700.10">
    <property type="entry name" value="Glycoprotein, Type 4 Pilin"/>
    <property type="match status" value="1"/>
</dbReference>
<keyword evidence="1" id="KW-0472">Membrane</keyword>
<comment type="caution">
    <text evidence="2">The sequence shown here is derived from an EMBL/GenBank/DDBJ whole genome shotgun (WGS) entry which is preliminary data.</text>
</comment>
<reference evidence="2" key="1">
    <citation type="submission" date="2016-10" db="EMBL/GenBank/DDBJ databases">
        <title>Sequence of Gallionella enrichment culture.</title>
        <authorList>
            <person name="Poehlein A."/>
            <person name="Muehling M."/>
            <person name="Daniel R."/>
        </authorList>
    </citation>
    <scope>NUCLEOTIDE SEQUENCE</scope>
</reference>
<gene>
    <name evidence="2" type="ORF">GALL_02700</name>
</gene>